<dbReference type="Gene3D" id="3.40.309.10">
    <property type="entry name" value="Aldehyde Dehydrogenase, Chain A, domain 2"/>
    <property type="match status" value="1"/>
</dbReference>
<dbReference type="Proteomes" id="UP001629249">
    <property type="component" value="Unassembled WGS sequence"/>
</dbReference>
<comment type="similarity">
    <text evidence="3">Belongs to the aldehyde dehydrogenase family.</text>
</comment>
<evidence type="ECO:0000256" key="2">
    <source>
        <dbReference type="PROSITE-ProRule" id="PRU10007"/>
    </source>
</evidence>
<dbReference type="EMBL" id="JAQQFN010000023">
    <property type="protein sequence ID" value="MFL9886723.1"/>
    <property type="molecule type" value="Genomic_DNA"/>
</dbReference>
<dbReference type="PROSITE" id="PS00687">
    <property type="entry name" value="ALDEHYDE_DEHYDR_GLU"/>
    <property type="match status" value="1"/>
</dbReference>
<evidence type="ECO:0000256" key="1">
    <source>
        <dbReference type="ARBA" id="ARBA00023002"/>
    </source>
</evidence>
<proteinExistence type="inferred from homology"/>
<dbReference type="Pfam" id="PF00171">
    <property type="entry name" value="Aldedh"/>
    <property type="match status" value="1"/>
</dbReference>
<name>A0ABW8ZWJ8_9BURK</name>
<evidence type="ECO:0000313" key="5">
    <source>
        <dbReference type="EMBL" id="MFL9886723.1"/>
    </source>
</evidence>
<organism evidence="5 6">
    <name type="scientific">Paraburkholderia agricolaris</name>
    <dbReference type="NCBI Taxonomy" id="2152888"/>
    <lineage>
        <taxon>Bacteria</taxon>
        <taxon>Pseudomonadati</taxon>
        <taxon>Pseudomonadota</taxon>
        <taxon>Betaproteobacteria</taxon>
        <taxon>Burkholderiales</taxon>
        <taxon>Burkholderiaceae</taxon>
        <taxon>Paraburkholderia</taxon>
    </lineage>
</organism>
<dbReference type="RefSeq" id="WP_408330440.1">
    <property type="nucleotide sequence ID" value="NZ_JAQQFH010000015.1"/>
</dbReference>
<dbReference type="InterPro" id="IPR015590">
    <property type="entry name" value="Aldehyde_DH_dom"/>
</dbReference>
<sequence length="495" mass="53508">MTKDKNIQATFPTHYGVYYGGGWHDSVEGMGFDTINPANGEVIARVVDAGRTEVDRAVEAAYDGYMIWRDVVPLERARIMRAAADIFRRHADELALIESVNGGNPVSETKLDVMTAATSWDFFAGLVTELKGSSIPMGPQSINFSVREPRGVVLRIAPFNHPFLFSAGRLAAPLAAGNSVVVKPPEQAPLSALRMAELIDGLFPPGVINVVPGQRETGAALVAHKRVAMVSLTGSVATGKAVMREAASSLKPVLLELGGKNALIAYEDVDPTIAASAIVRGMNFTWSGQSCGSTSRAFVHRDIYDEVLRLIPQYVKAHVPGIPSDPKTTMGAICSKAQHAKVLGFIRAGIDDGARLLTGGNAPTNPELASGFFIEPTVFVDVKQSMRIAREEIFGPVVSILPWSNEEEMFADVNSVDYGLTCSIWTDRLERAHSAAKRVEAGFVWINEVGKHFLGAPFGGYKQSGIGREECFDELVSYSQEKHVHVNIANRVSSR</sequence>
<feature type="domain" description="Aldehyde dehydrogenase" evidence="4">
    <location>
        <begin position="23"/>
        <end position="484"/>
    </location>
</feature>
<dbReference type="SUPFAM" id="SSF53720">
    <property type="entry name" value="ALDH-like"/>
    <property type="match status" value="1"/>
</dbReference>
<dbReference type="InterPro" id="IPR029510">
    <property type="entry name" value="Ald_DH_CS_GLU"/>
</dbReference>
<dbReference type="Gene3D" id="3.40.605.10">
    <property type="entry name" value="Aldehyde Dehydrogenase, Chain A, domain 1"/>
    <property type="match status" value="1"/>
</dbReference>
<comment type="caution">
    <text evidence="5">The sequence shown here is derived from an EMBL/GenBank/DDBJ whole genome shotgun (WGS) entry which is preliminary data.</text>
</comment>
<reference evidence="5 6" key="1">
    <citation type="journal article" date="2024" name="Chem. Sci.">
        <title>Discovery of megapolipeptins by genome mining of a Burkholderiales bacteria collection.</title>
        <authorList>
            <person name="Paulo B.S."/>
            <person name="Recchia M.J.J."/>
            <person name="Lee S."/>
            <person name="Fergusson C.H."/>
            <person name="Romanowski S.B."/>
            <person name="Hernandez A."/>
            <person name="Krull N."/>
            <person name="Liu D.Y."/>
            <person name="Cavanagh H."/>
            <person name="Bos A."/>
            <person name="Gray C.A."/>
            <person name="Murphy B.T."/>
            <person name="Linington R.G."/>
            <person name="Eustaquio A.S."/>
        </authorList>
    </citation>
    <scope>NUCLEOTIDE SEQUENCE [LARGE SCALE GENOMIC DNA]</scope>
    <source>
        <strain evidence="5 6">RL16-012-BIC-B</strain>
    </source>
</reference>
<dbReference type="PANTHER" id="PTHR11699">
    <property type="entry name" value="ALDEHYDE DEHYDROGENASE-RELATED"/>
    <property type="match status" value="1"/>
</dbReference>
<accession>A0ABW8ZWJ8</accession>
<evidence type="ECO:0000256" key="3">
    <source>
        <dbReference type="RuleBase" id="RU003345"/>
    </source>
</evidence>
<evidence type="ECO:0000313" key="6">
    <source>
        <dbReference type="Proteomes" id="UP001629249"/>
    </source>
</evidence>
<dbReference type="InterPro" id="IPR016163">
    <property type="entry name" value="Ald_DH_C"/>
</dbReference>
<keyword evidence="1 3" id="KW-0560">Oxidoreductase</keyword>
<feature type="active site" evidence="2">
    <location>
        <position position="256"/>
    </location>
</feature>
<dbReference type="InterPro" id="IPR016162">
    <property type="entry name" value="Ald_DH_N"/>
</dbReference>
<keyword evidence="6" id="KW-1185">Reference proteome</keyword>
<dbReference type="InterPro" id="IPR016161">
    <property type="entry name" value="Ald_DH/histidinol_DH"/>
</dbReference>
<protein>
    <submittedName>
        <fullName evidence="5">Aldehyde dehydrogenase family protein</fullName>
    </submittedName>
</protein>
<gene>
    <name evidence="5" type="ORF">PQR66_27020</name>
</gene>
<evidence type="ECO:0000259" key="4">
    <source>
        <dbReference type="Pfam" id="PF00171"/>
    </source>
</evidence>